<feature type="compositionally biased region" description="Polar residues" evidence="1">
    <location>
        <begin position="309"/>
        <end position="321"/>
    </location>
</feature>
<dbReference type="STRING" id="486041.B0CZU5"/>
<sequence length="827" mass="92576">MNLKSSFLTFISLLLMEGVSAKWCGCYVKDGDHGWLFIGRKDWWNEALSTECCKSVTGHGLMDGGWSGLSITGKDWCDVGETSSYLDCCRSKYQPGDILQLFIIVPMSLPEPTPKPLLKFPPFPPVPEGTTILPFASYKETGIQIAPSHSGEEVDGLRIPTVELRVPHDTDECKTGATKRSGSIKNLKKVEEEVVPVADPNPNPKRTYYHYERRDWWEEWAEAEESRGSSNAYNPYVLFSEIHVALIQSNGLARNVSRMDRIHQAATDFRMNRRWPHVKSQVPYLWDQIRLYVGLLGVTPVWHRTDLASSPTAAAQTPQENTSESDDDYSDTDTRNVYQAQQDEPQRRPFKRFHVRPPYALYGATPVQVDSDAAVQRLLEDEKGRKEERLLSFLNNPENSVKVFLSSYMRSQGLIWSAPALNTLPRLFVFFLTFLLRNRVLPEPTHERALNKALTVAKLASEELPKTGRVCKVLPDKLGLSCVEKFGARRWALDEKKIEKDDDVENTDLVEQFEAELKAANVEVLKVDDIVPSVPSLAVFPTPLPQPAKPTTTHETPNWAALAAADRNPTPSSTTTHTASTPNWADAPDDDDDAHVNNNPFQGSAKLEQWAIPAVQIDPEIMRYRCGVAERSVRRVKEMKPVPGAKPNSNLTEGPRSANHGGELTTRYAKVVLAPWNKGEWDDGGQAPAFRKASVIPPPPSPSNDEEQQHKTEEGDITLLVETHVLRSLSVGMGLAGTWVQLVPLSGGKGMSRKGKGGGGERFWYVEELAMGVPSFWTVAQEEGEGVEGILRRRCIPSKEKKRFANRVPILKDDWTWKLGRSTFMTF</sequence>
<dbReference type="InParanoid" id="B0CZU5"/>
<feature type="region of interest" description="Disordered" evidence="1">
    <location>
        <begin position="682"/>
        <end position="712"/>
    </location>
</feature>
<dbReference type="AlphaFoldDB" id="B0CZU5"/>
<feature type="region of interest" description="Disordered" evidence="1">
    <location>
        <begin position="565"/>
        <end position="596"/>
    </location>
</feature>
<dbReference type="GeneID" id="6072499"/>
<feature type="compositionally biased region" description="Low complexity" evidence="1">
    <location>
        <begin position="569"/>
        <end position="586"/>
    </location>
</feature>
<keyword evidence="2" id="KW-0732">Signal</keyword>
<dbReference type="RefSeq" id="XP_001876477.1">
    <property type="nucleotide sequence ID" value="XM_001876442.1"/>
</dbReference>
<feature type="region of interest" description="Disordered" evidence="1">
    <location>
        <begin position="309"/>
        <end position="333"/>
    </location>
</feature>
<proteinExistence type="predicted"/>
<feature type="chain" id="PRO_5002748378" evidence="2">
    <location>
        <begin position="22"/>
        <end position="827"/>
    </location>
</feature>
<dbReference type="HOGENOM" id="CLU_015635_0_0_1"/>
<feature type="signal peptide" evidence="2">
    <location>
        <begin position="1"/>
        <end position="21"/>
    </location>
</feature>
<dbReference type="Proteomes" id="UP000001194">
    <property type="component" value="Unassembled WGS sequence"/>
</dbReference>
<evidence type="ECO:0000313" key="4">
    <source>
        <dbReference type="Proteomes" id="UP000001194"/>
    </source>
</evidence>
<feature type="region of interest" description="Disordered" evidence="1">
    <location>
        <begin position="640"/>
        <end position="662"/>
    </location>
</feature>
<dbReference type="OrthoDB" id="435402at2759"/>
<dbReference type="KEGG" id="lbc:LACBIDRAFT_323317"/>
<accession>B0CZU5</accession>
<protein>
    <submittedName>
        <fullName evidence="3">Predicted protein</fullName>
    </submittedName>
</protein>
<dbReference type="EMBL" id="DS547094">
    <property type="protein sequence ID" value="EDR12213.1"/>
    <property type="molecule type" value="Genomic_DNA"/>
</dbReference>
<evidence type="ECO:0000256" key="2">
    <source>
        <dbReference type="SAM" id="SignalP"/>
    </source>
</evidence>
<evidence type="ECO:0000256" key="1">
    <source>
        <dbReference type="SAM" id="MobiDB-lite"/>
    </source>
</evidence>
<evidence type="ECO:0000313" key="3">
    <source>
        <dbReference type="EMBL" id="EDR12213.1"/>
    </source>
</evidence>
<name>B0CZU5_LACBS</name>
<keyword evidence="4" id="KW-1185">Reference proteome</keyword>
<organism evidence="4">
    <name type="scientific">Laccaria bicolor (strain S238N-H82 / ATCC MYA-4686)</name>
    <name type="common">Bicoloured deceiver</name>
    <name type="synonym">Laccaria laccata var. bicolor</name>
    <dbReference type="NCBI Taxonomy" id="486041"/>
    <lineage>
        <taxon>Eukaryota</taxon>
        <taxon>Fungi</taxon>
        <taxon>Dikarya</taxon>
        <taxon>Basidiomycota</taxon>
        <taxon>Agaricomycotina</taxon>
        <taxon>Agaricomycetes</taxon>
        <taxon>Agaricomycetidae</taxon>
        <taxon>Agaricales</taxon>
        <taxon>Agaricineae</taxon>
        <taxon>Hydnangiaceae</taxon>
        <taxon>Laccaria</taxon>
    </lineage>
</organism>
<reference evidence="3 4" key="1">
    <citation type="journal article" date="2008" name="Nature">
        <title>The genome of Laccaria bicolor provides insights into mycorrhizal symbiosis.</title>
        <authorList>
            <person name="Martin F."/>
            <person name="Aerts A."/>
            <person name="Ahren D."/>
            <person name="Brun A."/>
            <person name="Danchin E.G.J."/>
            <person name="Duchaussoy F."/>
            <person name="Gibon J."/>
            <person name="Kohler A."/>
            <person name="Lindquist E."/>
            <person name="Pereda V."/>
            <person name="Salamov A."/>
            <person name="Shapiro H.J."/>
            <person name="Wuyts J."/>
            <person name="Blaudez D."/>
            <person name="Buee M."/>
            <person name="Brokstein P."/>
            <person name="Canbaeck B."/>
            <person name="Cohen D."/>
            <person name="Courty P.E."/>
            <person name="Coutinho P.M."/>
            <person name="Delaruelle C."/>
            <person name="Detter J.C."/>
            <person name="Deveau A."/>
            <person name="DiFazio S."/>
            <person name="Duplessis S."/>
            <person name="Fraissinet-Tachet L."/>
            <person name="Lucic E."/>
            <person name="Frey-Klett P."/>
            <person name="Fourrey C."/>
            <person name="Feussner I."/>
            <person name="Gay G."/>
            <person name="Grimwood J."/>
            <person name="Hoegger P.J."/>
            <person name="Jain P."/>
            <person name="Kilaru S."/>
            <person name="Labbe J."/>
            <person name="Lin Y.C."/>
            <person name="Legue V."/>
            <person name="Le Tacon F."/>
            <person name="Marmeisse R."/>
            <person name="Melayah D."/>
            <person name="Montanini B."/>
            <person name="Muratet M."/>
            <person name="Nehls U."/>
            <person name="Niculita-Hirzel H."/>
            <person name="Oudot-Le Secq M.P."/>
            <person name="Peter M."/>
            <person name="Quesneville H."/>
            <person name="Rajashekar B."/>
            <person name="Reich M."/>
            <person name="Rouhier N."/>
            <person name="Schmutz J."/>
            <person name="Yin T."/>
            <person name="Chalot M."/>
            <person name="Henrissat B."/>
            <person name="Kuees U."/>
            <person name="Lucas S."/>
            <person name="Van de Peer Y."/>
            <person name="Podila G.K."/>
            <person name="Polle A."/>
            <person name="Pukkila P.J."/>
            <person name="Richardson P.M."/>
            <person name="Rouze P."/>
            <person name="Sanders I.R."/>
            <person name="Stajich J.E."/>
            <person name="Tunlid A."/>
            <person name="Tuskan G."/>
            <person name="Grigoriev I.V."/>
        </authorList>
    </citation>
    <scope>NUCLEOTIDE SEQUENCE [LARGE SCALE GENOMIC DNA]</scope>
    <source>
        <strain evidence="4">S238N-H82 / ATCC MYA-4686</strain>
    </source>
</reference>
<gene>
    <name evidence="3" type="ORF">LACBIDRAFT_323317</name>
</gene>